<accession>A0A1I7A739</accession>
<proteinExistence type="predicted"/>
<evidence type="ECO:0000313" key="1">
    <source>
        <dbReference type="EMBL" id="SFT70755.1"/>
    </source>
</evidence>
<dbReference type="PROSITE" id="PS51197">
    <property type="entry name" value="HTH_RRF2_2"/>
    <property type="match status" value="1"/>
</dbReference>
<dbReference type="RefSeq" id="WP_091692259.1">
    <property type="nucleotide sequence ID" value="NZ_FPBF01000002.1"/>
</dbReference>
<dbReference type="InterPro" id="IPR000944">
    <property type="entry name" value="Tscrpt_reg_Rrf2"/>
</dbReference>
<protein>
    <submittedName>
        <fullName evidence="1">Rrf2 family protein</fullName>
    </submittedName>
</protein>
<sequence length="141" mass="15299">MFSKACEYALKIMIYLSSVQSEGRLAGLKEVASSIDSPEAFTAKILQQLVRANLLQSLRGPNGGFRVVDRPITMLEVVNAIDGDRIIRGCVLGLDECSSVHPCPAHNNFVVIREQLKGVLVNTQLADLKDGVISGNSFLKV</sequence>
<organism evidence="1 2">
    <name type="scientific">Algoriphagus locisalis</name>
    <dbReference type="NCBI Taxonomy" id="305507"/>
    <lineage>
        <taxon>Bacteria</taxon>
        <taxon>Pseudomonadati</taxon>
        <taxon>Bacteroidota</taxon>
        <taxon>Cytophagia</taxon>
        <taxon>Cytophagales</taxon>
        <taxon>Cyclobacteriaceae</taxon>
        <taxon>Algoriphagus</taxon>
    </lineage>
</organism>
<dbReference type="InterPro" id="IPR036388">
    <property type="entry name" value="WH-like_DNA-bd_sf"/>
</dbReference>
<dbReference type="Gene3D" id="1.10.10.10">
    <property type="entry name" value="Winged helix-like DNA-binding domain superfamily/Winged helix DNA-binding domain"/>
    <property type="match status" value="1"/>
</dbReference>
<dbReference type="SUPFAM" id="SSF46785">
    <property type="entry name" value="Winged helix' DNA-binding domain"/>
    <property type="match status" value="1"/>
</dbReference>
<dbReference type="Proteomes" id="UP000199673">
    <property type="component" value="Unassembled WGS sequence"/>
</dbReference>
<reference evidence="2" key="1">
    <citation type="submission" date="2016-10" db="EMBL/GenBank/DDBJ databases">
        <authorList>
            <person name="Varghese N."/>
            <person name="Submissions S."/>
        </authorList>
    </citation>
    <scope>NUCLEOTIDE SEQUENCE [LARGE SCALE GENOMIC DNA]</scope>
    <source>
        <strain evidence="2">DSM 23445</strain>
    </source>
</reference>
<keyword evidence="2" id="KW-1185">Reference proteome</keyword>
<evidence type="ECO:0000313" key="2">
    <source>
        <dbReference type="Proteomes" id="UP000199673"/>
    </source>
</evidence>
<dbReference type="NCBIfam" id="TIGR00738">
    <property type="entry name" value="rrf2_super"/>
    <property type="match status" value="1"/>
</dbReference>
<dbReference type="STRING" id="305507.SAMN04489724_1722"/>
<dbReference type="GO" id="GO:0005829">
    <property type="term" value="C:cytosol"/>
    <property type="evidence" value="ECO:0007669"/>
    <property type="project" value="TreeGrafter"/>
</dbReference>
<dbReference type="EMBL" id="FPBF01000002">
    <property type="protein sequence ID" value="SFT70755.1"/>
    <property type="molecule type" value="Genomic_DNA"/>
</dbReference>
<dbReference type="GO" id="GO:0003700">
    <property type="term" value="F:DNA-binding transcription factor activity"/>
    <property type="evidence" value="ECO:0007669"/>
    <property type="project" value="TreeGrafter"/>
</dbReference>
<dbReference type="PANTHER" id="PTHR33221">
    <property type="entry name" value="WINGED HELIX-TURN-HELIX TRANSCRIPTIONAL REGULATOR, RRF2 FAMILY"/>
    <property type="match status" value="1"/>
</dbReference>
<dbReference type="AlphaFoldDB" id="A0A1I7A739"/>
<gene>
    <name evidence="1" type="ORF">SAMN04489724_1722</name>
</gene>
<dbReference type="InterPro" id="IPR036390">
    <property type="entry name" value="WH_DNA-bd_sf"/>
</dbReference>
<dbReference type="PANTHER" id="PTHR33221:SF13">
    <property type="entry name" value="TRANSCRIPTIONAL REGULATOR-RELATED"/>
    <property type="match status" value="1"/>
</dbReference>
<name>A0A1I7A739_9BACT</name>
<dbReference type="OrthoDB" id="9808360at2"/>
<dbReference type="Pfam" id="PF02082">
    <property type="entry name" value="Rrf2"/>
    <property type="match status" value="1"/>
</dbReference>